<dbReference type="EMBL" id="QTSX02001705">
    <property type="protein sequence ID" value="KAJ9079555.1"/>
    <property type="molecule type" value="Genomic_DNA"/>
</dbReference>
<evidence type="ECO:0000313" key="1">
    <source>
        <dbReference type="EMBL" id="KAJ9079555.1"/>
    </source>
</evidence>
<proteinExistence type="predicted"/>
<evidence type="ECO:0000313" key="2">
    <source>
        <dbReference type="Proteomes" id="UP001165960"/>
    </source>
</evidence>
<sequence length="453" mass="48533">MSQDTFPKESEAGLDTPILTRYSPARRYMILAIVSFAGLLAPLASTIYFPALETIAEDLETTGQVMDLTIGVFILVLGFFPLIWGGAADRYGRRWIFISSLLLFLASNIGAALAQSIGVLIAMRVLQGVGSSAPLVIGVGVVSDVFPKEELGMSVSIFFSGLLVGPILGPILGGYMNDALGWRSTFWFLAIAGGLTNLLVLLFLPETLEACQPFPIRVSINPPRISKVGAFFNPFAALKYLRFPVVVLAGFIPGLAFATFFGIESFHSRAFRDKYELSPSNVGLSFLVLGIGSIIGNFLGGKLSDLMSARANKTSSNNPEARLHGVWAFVVILILGILTYGWSLESNLHLAIPLAATFFIGFGYTACSIGASAYLVNLAPDYSSSITSSANFIKMTLAAIIVFNNTGIVNLLRYGYGSVLYGAVAFFAIIITLLLVLKGQALRQATGPYLPSE</sequence>
<keyword evidence="2" id="KW-1185">Reference proteome</keyword>
<accession>A0ACC2TXS1</accession>
<name>A0ACC2TXS1_9FUNG</name>
<dbReference type="Proteomes" id="UP001165960">
    <property type="component" value="Unassembled WGS sequence"/>
</dbReference>
<comment type="caution">
    <text evidence="1">The sequence shown here is derived from an EMBL/GenBank/DDBJ whole genome shotgun (WGS) entry which is preliminary data.</text>
</comment>
<gene>
    <name evidence="1" type="ORF">DSO57_1034350</name>
</gene>
<protein>
    <submittedName>
        <fullName evidence="1">Uncharacterized protein</fullName>
    </submittedName>
</protein>
<reference evidence="1" key="1">
    <citation type="submission" date="2022-04" db="EMBL/GenBank/DDBJ databases">
        <title>Genome of the entomopathogenic fungus Entomophthora muscae.</title>
        <authorList>
            <person name="Elya C."/>
            <person name="Lovett B.R."/>
            <person name="Lee E."/>
            <person name="Macias A.M."/>
            <person name="Hajek A.E."/>
            <person name="De Bivort B.L."/>
            <person name="Kasson M.T."/>
            <person name="De Fine Licht H.H."/>
            <person name="Stajich J.E."/>
        </authorList>
    </citation>
    <scope>NUCLEOTIDE SEQUENCE</scope>
    <source>
        <strain evidence="1">Berkeley</strain>
    </source>
</reference>
<organism evidence="1 2">
    <name type="scientific">Entomophthora muscae</name>
    <dbReference type="NCBI Taxonomy" id="34485"/>
    <lineage>
        <taxon>Eukaryota</taxon>
        <taxon>Fungi</taxon>
        <taxon>Fungi incertae sedis</taxon>
        <taxon>Zoopagomycota</taxon>
        <taxon>Entomophthoromycotina</taxon>
        <taxon>Entomophthoromycetes</taxon>
        <taxon>Entomophthorales</taxon>
        <taxon>Entomophthoraceae</taxon>
        <taxon>Entomophthora</taxon>
    </lineage>
</organism>